<dbReference type="InterPro" id="IPR000719">
    <property type="entry name" value="Prot_kinase_dom"/>
</dbReference>
<dbReference type="InterPro" id="IPR041664">
    <property type="entry name" value="AAA_16"/>
</dbReference>
<dbReference type="PANTHER" id="PTHR43642">
    <property type="entry name" value="HYBRID SIGNAL TRANSDUCTION HISTIDINE KINASE G"/>
    <property type="match status" value="1"/>
</dbReference>
<evidence type="ECO:0000256" key="2">
    <source>
        <dbReference type="ARBA" id="ARBA00012438"/>
    </source>
</evidence>
<dbReference type="PROSITE" id="PS00108">
    <property type="entry name" value="PROTEIN_KINASE_ST"/>
    <property type="match status" value="1"/>
</dbReference>
<evidence type="ECO:0000313" key="8">
    <source>
        <dbReference type="EMBL" id="MFG3818607.1"/>
    </source>
</evidence>
<dbReference type="InterPro" id="IPR027417">
    <property type="entry name" value="P-loop_NTPase"/>
</dbReference>
<organism evidence="8 9">
    <name type="scientific">Limnothrix redekei LRLZ20PSL1</name>
    <dbReference type="NCBI Taxonomy" id="3112953"/>
    <lineage>
        <taxon>Bacteria</taxon>
        <taxon>Bacillati</taxon>
        <taxon>Cyanobacteriota</taxon>
        <taxon>Cyanophyceae</taxon>
        <taxon>Pseudanabaenales</taxon>
        <taxon>Pseudanabaenaceae</taxon>
        <taxon>Limnothrix</taxon>
    </lineage>
</organism>
<dbReference type="SUPFAM" id="SSF56112">
    <property type="entry name" value="Protein kinase-like (PK-like)"/>
    <property type="match status" value="1"/>
</dbReference>
<keyword evidence="9" id="KW-1185">Reference proteome</keyword>
<keyword evidence="3" id="KW-0597">Phosphoprotein</keyword>
<dbReference type="EC" id="2.7.13.3" evidence="2"/>
<evidence type="ECO:0000259" key="6">
    <source>
        <dbReference type="PROSITE" id="PS50011"/>
    </source>
</evidence>
<reference evidence="9" key="1">
    <citation type="journal article" date="2024" name="Algal Res.">
        <title>Biochemical, toxicological and genomic investigation of a high-biomass producing Limnothrix strain isolated from Italian shallow drinking water reservoir.</title>
        <authorList>
            <person name="Simonazzi M."/>
            <person name="Shishido T.K."/>
            <person name="Delbaje E."/>
            <person name="Wahlsten M."/>
            <person name="Fewer D.P."/>
            <person name="Sivonen K."/>
            <person name="Pezzolesi L."/>
            <person name="Pistocchi R."/>
        </authorList>
    </citation>
    <scope>NUCLEOTIDE SEQUENCE [LARGE SCALE GENOMIC DNA]</scope>
    <source>
        <strain evidence="9">LRLZ20PSL1</strain>
    </source>
</reference>
<dbReference type="SUPFAM" id="SSF47384">
    <property type="entry name" value="Homodimeric domain of signal transducing histidine kinase"/>
    <property type="match status" value="1"/>
</dbReference>
<keyword evidence="4" id="KW-0808">Transferase</keyword>
<gene>
    <name evidence="8" type="ORF">VPK24_13230</name>
</gene>
<evidence type="ECO:0000259" key="7">
    <source>
        <dbReference type="PROSITE" id="PS50109"/>
    </source>
</evidence>
<dbReference type="Gene3D" id="1.10.287.130">
    <property type="match status" value="1"/>
</dbReference>
<dbReference type="SMART" id="SM00388">
    <property type="entry name" value="HisKA"/>
    <property type="match status" value="1"/>
</dbReference>
<feature type="domain" description="Histidine kinase" evidence="7">
    <location>
        <begin position="1546"/>
        <end position="1803"/>
    </location>
</feature>
<comment type="caution">
    <text evidence="8">The sequence shown here is derived from an EMBL/GenBank/DDBJ whole genome shotgun (WGS) entry which is preliminary data.</text>
</comment>
<evidence type="ECO:0000256" key="5">
    <source>
        <dbReference type="ARBA" id="ARBA00023012"/>
    </source>
</evidence>
<evidence type="ECO:0000313" key="9">
    <source>
        <dbReference type="Proteomes" id="UP001604335"/>
    </source>
</evidence>
<dbReference type="InterPro" id="IPR011009">
    <property type="entry name" value="Kinase-like_dom_sf"/>
</dbReference>
<dbReference type="Pfam" id="PF01590">
    <property type="entry name" value="GAF"/>
    <property type="match status" value="1"/>
</dbReference>
<dbReference type="RefSeq" id="WP_393014048.1">
    <property type="nucleotide sequence ID" value="NZ_JAZAQF010000078.1"/>
</dbReference>
<dbReference type="SUPFAM" id="SSF52540">
    <property type="entry name" value="P-loop containing nucleoside triphosphate hydrolases"/>
    <property type="match status" value="1"/>
</dbReference>
<dbReference type="Gene3D" id="1.10.510.10">
    <property type="entry name" value="Transferase(Phosphotransferase) domain 1"/>
    <property type="match status" value="1"/>
</dbReference>
<dbReference type="PRINTS" id="PR00344">
    <property type="entry name" value="BCTRLSENSOR"/>
</dbReference>
<proteinExistence type="predicted"/>
<dbReference type="SUPFAM" id="SSF55781">
    <property type="entry name" value="GAF domain-like"/>
    <property type="match status" value="1"/>
</dbReference>
<dbReference type="Proteomes" id="UP001604335">
    <property type="component" value="Unassembled WGS sequence"/>
</dbReference>
<dbReference type="Gene3D" id="3.30.450.40">
    <property type="match status" value="1"/>
</dbReference>
<dbReference type="PROSITE" id="PS50109">
    <property type="entry name" value="HIS_KIN"/>
    <property type="match status" value="1"/>
</dbReference>
<dbReference type="Pfam" id="PF00512">
    <property type="entry name" value="HisKA"/>
    <property type="match status" value="1"/>
</dbReference>
<dbReference type="InterPro" id="IPR029016">
    <property type="entry name" value="GAF-like_dom_sf"/>
</dbReference>
<evidence type="ECO:0000256" key="3">
    <source>
        <dbReference type="ARBA" id="ARBA00022553"/>
    </source>
</evidence>
<dbReference type="Pfam" id="PF02518">
    <property type="entry name" value="HATPase_c"/>
    <property type="match status" value="1"/>
</dbReference>
<dbReference type="PROSITE" id="PS50011">
    <property type="entry name" value="PROTEIN_KINASE_DOM"/>
    <property type="match status" value="1"/>
</dbReference>
<dbReference type="InterPro" id="IPR036890">
    <property type="entry name" value="HATPase_C_sf"/>
</dbReference>
<dbReference type="CDD" id="cd14014">
    <property type="entry name" value="STKc_PknB_like"/>
    <property type="match status" value="1"/>
</dbReference>
<dbReference type="PANTHER" id="PTHR43642:SF1">
    <property type="entry name" value="HYBRID SIGNAL TRANSDUCTION HISTIDINE KINASE G"/>
    <property type="match status" value="1"/>
</dbReference>
<dbReference type="CDD" id="cd00082">
    <property type="entry name" value="HisKA"/>
    <property type="match status" value="1"/>
</dbReference>
<dbReference type="Gene3D" id="3.40.50.300">
    <property type="entry name" value="P-loop containing nucleotide triphosphate hydrolases"/>
    <property type="match status" value="1"/>
</dbReference>
<dbReference type="Gene3D" id="3.30.200.20">
    <property type="entry name" value="Phosphorylase Kinase, domain 1"/>
    <property type="match status" value="1"/>
</dbReference>
<dbReference type="SMART" id="SM00387">
    <property type="entry name" value="HATPase_c"/>
    <property type="match status" value="1"/>
</dbReference>
<dbReference type="EMBL" id="JAZAQF010000078">
    <property type="protein sequence ID" value="MFG3818607.1"/>
    <property type="molecule type" value="Genomic_DNA"/>
</dbReference>
<dbReference type="InterPro" id="IPR003594">
    <property type="entry name" value="HATPase_dom"/>
</dbReference>
<dbReference type="InterPro" id="IPR004358">
    <property type="entry name" value="Sig_transdc_His_kin-like_C"/>
</dbReference>
<evidence type="ECO:0000256" key="4">
    <source>
        <dbReference type="ARBA" id="ARBA00022777"/>
    </source>
</evidence>
<dbReference type="InterPro" id="IPR005467">
    <property type="entry name" value="His_kinase_dom"/>
</dbReference>
<dbReference type="InterPro" id="IPR053159">
    <property type="entry name" value="Hybrid_Histidine_Kinase"/>
</dbReference>
<dbReference type="Gene3D" id="3.30.565.10">
    <property type="entry name" value="Histidine kinase-like ATPase, C-terminal domain"/>
    <property type="match status" value="1"/>
</dbReference>
<accession>A0ABW7CBT4</accession>
<comment type="catalytic activity">
    <reaction evidence="1">
        <text>ATP + protein L-histidine = ADP + protein N-phospho-L-histidine.</text>
        <dbReference type="EC" id="2.7.13.3"/>
    </reaction>
</comment>
<name>A0ABW7CBT4_9CYAN</name>
<protein>
    <recommendedName>
        <fullName evidence="2">histidine kinase</fullName>
        <ecNumber evidence="2">2.7.13.3</ecNumber>
    </recommendedName>
</protein>
<dbReference type="SMART" id="SM00065">
    <property type="entry name" value="GAF"/>
    <property type="match status" value="1"/>
</dbReference>
<dbReference type="Pfam" id="PF13191">
    <property type="entry name" value="AAA_16"/>
    <property type="match status" value="1"/>
</dbReference>
<sequence length="1804" mass="202317">MTSPLQQTSPTLWPSLDGYEITEQLYSGSRTAVYRAIQVDTGRSVVIKILCHEYPSFNELTQFRNQYSIAKSLNITGIVHPYSLEVYGNSYALVMEDFSAISLENYRKQYSISLTDFLSIALQVSEILHDLHQSRVIHRDIKPANILIQPSTKAIKIIDFSIASVLPKETQEIQNPNILEGTIAYLAPEQTGRMNRGIDYRTDFYALGVTFYQLLSGRLPFEATDPLKLIHCHIAKTPTALDQVNPAIPSMVAAIVSKLMAKNAEHRYQTAKGLKHDLEECWTQWEATQQIQPFELGTRDLSDRFLISDKLYGRDREVACLLAAFERVAQGSTELMLVAGFSGIGKTAVIHEIHKPITRQKGYFIKGKFDQFNRNVPLSAFVQAFRDLMSYLLSEPDSQLNQWRATILQALGGSGQVLIEVIPELETIIGPQPAVPELSGTAAQNRFNFLFQKFIQVFTRPAHPLVIFLDDLQWADLASLQLLKVLMGDSAHLLMLGAYRDNEVSPIHPLMVTLEELAKERAVINTITLHPLSLEHINSLVADTLRCPPDRALPLTESINRKTQGNPFFTTQFLKSLHEEGWITFNREACYWECDISSIYTLTTTDDVVEFMAARLQKLPESTRSVLKLAACLGNQFDLVTLSIIGQQSAAETANALWKSLQEGLVLPNSQVYKFFQPEVLTPADREVQEPQVNPTYRFLHDRVQQAAYSLIDPAQKPTTHLTIGQLLQTQLSGSELENRRFDIINHLNLGQDLLTTDAERVSLAQSNLEAAQKAKMATAYAAASNFVNTGLFLLSNDRWQKQYHLSLELHILAAEVAYLMGDIAEMDNHYQQVLTAAQTPLDKVEIYKIQINALATRNQMSEAIAIGANALSELGVALPTQADSTMSHQVLEALAQQLKDYVIEDLGHLSPMTNPRIIAAMKLMAALFAPIYMVKIELFPLVCARMVSLSLEFGNSSVSMIGYGGYGLVLTNSYNEFEKGYQFGKVSLELLDRFSAPEYRAMTLFLFSIFIQHRHNSLRSTIPMLKEGYLLGMETGNLLYAVYSINNYFCNQLFSGCCLTDIEPEMEQYCIILSQMKRENPVSYLCMQQQAIQSLMINTDYPDRLIGQSYDETVMFPQYVQKNELSGLAIAYIYKLILAYLFDHYERAIDYINVGSPCMYIITGHIHIPVFHFYAGLTYFRAATTQSSLGRSRALSLGEQQQTALATWARQSPINHQHKADLLEAEKCRVLEKFYEAGIWYDRAIDGAKAQRFLQEEALANELAAKFYLDWDKEKFAASYMQEAYYCYARWGAKAKVSEIEQRYPKLLAPILESTSEKLNPLETFVSIATATYNSTATQNSSSNNLNIMLDLAAIIRASQSIASTIQLDELLQQLTQIILQYSGGDQCILIVPDHDGEWLVRAITSTEMTKLCTIPLQDENSLPLPLIQWVKNTRESVVINEGQTHLPIGDAFLDRPMPQSILCLPILNQSQLVGILYLSNQAAKNVFTSDRLLVLNFLCAQAAISLENARLYQQARTYAQQLEQSQLQIVQSEKMASLGNLVAGVAHEINNPIGFLSGSIQNLQDSFQDLIGHLELYQQHYPNPEPSIAENAEEIDLAFLSEDLPTLLKSMQLATDRIKGISNSLRTFSRADTEYKIQANLHEGIDSTLLILKYRLKANEHRPAIEVIQDYGDIPAIDCFPGQLNQVFMNLLANAIDMFDELAQGQSFEALAAHPQTITIGTRRVDDHVQVTIQDNGKGMNEELQAKIFDPTFTTKAVGKGTGLGLAITRQIVVEKHGGSLMVRSELGQGSQFLISLPIHGS</sequence>
<dbReference type="SUPFAM" id="SSF55874">
    <property type="entry name" value="ATPase domain of HSP90 chaperone/DNA topoisomerase II/histidine kinase"/>
    <property type="match status" value="1"/>
</dbReference>
<dbReference type="InterPro" id="IPR008271">
    <property type="entry name" value="Ser/Thr_kinase_AS"/>
</dbReference>
<dbReference type="InterPro" id="IPR036097">
    <property type="entry name" value="HisK_dim/P_sf"/>
</dbReference>
<evidence type="ECO:0000256" key="1">
    <source>
        <dbReference type="ARBA" id="ARBA00000085"/>
    </source>
</evidence>
<dbReference type="SMART" id="SM00220">
    <property type="entry name" value="S_TKc"/>
    <property type="match status" value="1"/>
</dbReference>
<dbReference type="InterPro" id="IPR003018">
    <property type="entry name" value="GAF"/>
</dbReference>
<dbReference type="InterPro" id="IPR003661">
    <property type="entry name" value="HisK_dim/P_dom"/>
</dbReference>
<keyword evidence="4" id="KW-0418">Kinase</keyword>
<dbReference type="Pfam" id="PF00069">
    <property type="entry name" value="Pkinase"/>
    <property type="match status" value="1"/>
</dbReference>
<feature type="domain" description="Protein kinase" evidence="6">
    <location>
        <begin position="19"/>
        <end position="279"/>
    </location>
</feature>
<keyword evidence="5" id="KW-0902">Two-component regulatory system</keyword>